<sequence>MASKRRNMFCENKQQETTEIAPTPQGSGGASVLLLGSTEHYNVVTFTDNQILPAASLNATTMRHLCSGEDGSPPLHTLSPLPVHVLIKHLNSARLTSSQSLCLYDPLSCVFTFAATSVFPRERLFPVLFLSCYGHVS</sequence>
<dbReference type="EMBL" id="JBFDAA010000017">
    <property type="protein sequence ID" value="KAL1116887.1"/>
    <property type="molecule type" value="Genomic_DNA"/>
</dbReference>
<accession>A0ABD0Y073</accession>
<dbReference type="AlphaFoldDB" id="A0ABD0Y073"/>
<keyword evidence="3" id="KW-1185">Reference proteome</keyword>
<evidence type="ECO:0000313" key="2">
    <source>
        <dbReference type="EMBL" id="KAL1116887.1"/>
    </source>
</evidence>
<evidence type="ECO:0000313" key="3">
    <source>
        <dbReference type="Proteomes" id="UP001558652"/>
    </source>
</evidence>
<reference evidence="2 3" key="1">
    <citation type="submission" date="2024-07" db="EMBL/GenBank/DDBJ databases">
        <title>Chromosome-level genome assembly of the water stick insect Ranatra chinensis (Heteroptera: Nepidae).</title>
        <authorList>
            <person name="Liu X."/>
        </authorList>
    </citation>
    <scope>NUCLEOTIDE SEQUENCE [LARGE SCALE GENOMIC DNA]</scope>
    <source>
        <strain evidence="2">Cailab_2021Rc</strain>
        <tissue evidence="2">Muscle</tissue>
    </source>
</reference>
<gene>
    <name evidence="2" type="ORF">AAG570_005356</name>
</gene>
<comment type="caution">
    <text evidence="2">The sequence shown here is derived from an EMBL/GenBank/DDBJ whole genome shotgun (WGS) entry which is preliminary data.</text>
</comment>
<protein>
    <submittedName>
        <fullName evidence="2">Uncharacterized protein</fullName>
    </submittedName>
</protein>
<dbReference type="Proteomes" id="UP001558652">
    <property type="component" value="Unassembled WGS sequence"/>
</dbReference>
<name>A0ABD0Y073_9HEMI</name>
<feature type="region of interest" description="Disordered" evidence="1">
    <location>
        <begin position="1"/>
        <end position="25"/>
    </location>
</feature>
<evidence type="ECO:0000256" key="1">
    <source>
        <dbReference type="SAM" id="MobiDB-lite"/>
    </source>
</evidence>
<proteinExistence type="predicted"/>
<organism evidence="2 3">
    <name type="scientific">Ranatra chinensis</name>
    <dbReference type="NCBI Taxonomy" id="642074"/>
    <lineage>
        <taxon>Eukaryota</taxon>
        <taxon>Metazoa</taxon>
        <taxon>Ecdysozoa</taxon>
        <taxon>Arthropoda</taxon>
        <taxon>Hexapoda</taxon>
        <taxon>Insecta</taxon>
        <taxon>Pterygota</taxon>
        <taxon>Neoptera</taxon>
        <taxon>Paraneoptera</taxon>
        <taxon>Hemiptera</taxon>
        <taxon>Heteroptera</taxon>
        <taxon>Panheteroptera</taxon>
        <taxon>Nepomorpha</taxon>
        <taxon>Nepidae</taxon>
        <taxon>Ranatrinae</taxon>
        <taxon>Ranatra</taxon>
    </lineage>
</organism>